<dbReference type="PANTHER" id="PTHR13774:SF32">
    <property type="entry name" value="ANTISENSE-ENHANCING SEQUENCE 1"/>
    <property type="match status" value="1"/>
</dbReference>
<dbReference type="GO" id="GO:0005737">
    <property type="term" value="C:cytoplasm"/>
    <property type="evidence" value="ECO:0007669"/>
    <property type="project" value="TreeGrafter"/>
</dbReference>
<dbReference type="RefSeq" id="WP_087134247.1">
    <property type="nucleotide sequence ID" value="NZ_FUKP01000056.1"/>
</dbReference>
<dbReference type="AlphaFoldDB" id="A0A1R4JEK2"/>
<dbReference type="SUPFAM" id="SSF54506">
    <property type="entry name" value="Diaminopimelate epimerase-like"/>
    <property type="match status" value="1"/>
</dbReference>
<gene>
    <name evidence="2" type="ORF">FM125_08100</name>
</gene>
<sequence length="319" mass="32722">MSASHDCRLRPRPFTQVDVFGAGPFAGNPLAVVLDGEGLSEERMAAIASWTNLSETTVVLPPTDPAADYRVRILTPTGELPFAGHPTLGTAAAWLLAGGRPRTPGVVVQECAAGLVEVRVESGPHLRPDDGPVASEGCLTGGAGSPLRLAFRAPALTRDTEPDGAELEAALHVAGLDGDDVVAARWTDNGPGWLSLLLRDVETLRGVRPRPSADGSAVKVGLCALTDARTAAVALEVRALLADSGVREDPVTGSLNAGLACWLTGADAPDGGHRLTVPFEAGQGAAVGRDGRVRVSADEAGDLWIGGDVTVGVHGQILA</sequence>
<evidence type="ECO:0000313" key="2">
    <source>
        <dbReference type="EMBL" id="SJN30448.1"/>
    </source>
</evidence>
<evidence type="ECO:0000313" key="3">
    <source>
        <dbReference type="Proteomes" id="UP000196230"/>
    </source>
</evidence>
<protein>
    <submittedName>
        <fullName evidence="2">Phenazine biosynthesis protein PhzF like</fullName>
    </submittedName>
</protein>
<dbReference type="Proteomes" id="UP000196230">
    <property type="component" value="Unassembled WGS sequence"/>
</dbReference>
<dbReference type="Pfam" id="PF02567">
    <property type="entry name" value="PhzC-PhzF"/>
    <property type="match status" value="1"/>
</dbReference>
<proteinExistence type="predicted"/>
<dbReference type="NCBIfam" id="TIGR00654">
    <property type="entry name" value="PhzF_family"/>
    <property type="match status" value="1"/>
</dbReference>
<evidence type="ECO:0000256" key="1">
    <source>
        <dbReference type="PIRSR" id="PIRSR016184-1"/>
    </source>
</evidence>
<accession>A0A1R4JEK2</accession>
<dbReference type="Gene3D" id="3.10.310.10">
    <property type="entry name" value="Diaminopimelate Epimerase, Chain A, domain 1"/>
    <property type="match status" value="2"/>
</dbReference>
<reference evidence="2 3" key="1">
    <citation type="submission" date="2017-02" db="EMBL/GenBank/DDBJ databases">
        <authorList>
            <person name="Peterson S.W."/>
        </authorList>
    </citation>
    <scope>NUCLEOTIDE SEQUENCE [LARGE SCALE GENOMIC DNA]</scope>
    <source>
        <strain evidence="2 3">2B3F</strain>
    </source>
</reference>
<dbReference type="InterPro" id="IPR003719">
    <property type="entry name" value="Phenazine_PhzF-like"/>
</dbReference>
<dbReference type="PANTHER" id="PTHR13774">
    <property type="entry name" value="PHENAZINE BIOSYNTHESIS PROTEIN"/>
    <property type="match status" value="1"/>
</dbReference>
<organism evidence="2 3">
    <name type="scientific">Micrococcus lylae</name>
    <dbReference type="NCBI Taxonomy" id="1273"/>
    <lineage>
        <taxon>Bacteria</taxon>
        <taxon>Bacillati</taxon>
        <taxon>Actinomycetota</taxon>
        <taxon>Actinomycetes</taxon>
        <taxon>Micrococcales</taxon>
        <taxon>Micrococcaceae</taxon>
        <taxon>Micrococcus</taxon>
    </lineage>
</organism>
<name>A0A1R4JEK2_9MICC</name>
<dbReference type="GO" id="GO:0016853">
    <property type="term" value="F:isomerase activity"/>
    <property type="evidence" value="ECO:0007669"/>
    <property type="project" value="TreeGrafter"/>
</dbReference>
<dbReference type="PIRSF" id="PIRSF016184">
    <property type="entry name" value="PhzC_PhzF"/>
    <property type="match status" value="1"/>
</dbReference>
<feature type="active site" evidence="1">
    <location>
        <position position="55"/>
    </location>
</feature>
<dbReference type="EMBL" id="FUKP01000056">
    <property type="protein sequence ID" value="SJN30448.1"/>
    <property type="molecule type" value="Genomic_DNA"/>
</dbReference>